<gene>
    <name evidence="1" type="ORF">B0I29_115158</name>
</gene>
<organism evidence="1 2">
    <name type="scientific">Actinoplanes lutulentus</name>
    <dbReference type="NCBI Taxonomy" id="1287878"/>
    <lineage>
        <taxon>Bacteria</taxon>
        <taxon>Bacillati</taxon>
        <taxon>Actinomycetota</taxon>
        <taxon>Actinomycetes</taxon>
        <taxon>Micromonosporales</taxon>
        <taxon>Micromonosporaceae</taxon>
        <taxon>Actinoplanes</taxon>
    </lineage>
</organism>
<dbReference type="SUPFAM" id="SSF46785">
    <property type="entry name" value="Winged helix' DNA-binding domain"/>
    <property type="match status" value="1"/>
</dbReference>
<evidence type="ECO:0000313" key="2">
    <source>
        <dbReference type="Proteomes" id="UP000249341"/>
    </source>
</evidence>
<dbReference type="InterPro" id="IPR036388">
    <property type="entry name" value="WH-like_DNA-bd_sf"/>
</dbReference>
<dbReference type="RefSeq" id="WP_111652266.1">
    <property type="nucleotide sequence ID" value="NZ_QLMJ01000015.1"/>
</dbReference>
<dbReference type="InterPro" id="IPR036390">
    <property type="entry name" value="WH_DNA-bd_sf"/>
</dbReference>
<keyword evidence="1" id="KW-0238">DNA-binding</keyword>
<dbReference type="Gene3D" id="1.10.10.10">
    <property type="entry name" value="Winged helix-like DNA-binding domain superfamily/Winged helix DNA-binding domain"/>
    <property type="match status" value="1"/>
</dbReference>
<dbReference type="OrthoDB" id="4550567at2"/>
<dbReference type="Proteomes" id="UP000249341">
    <property type="component" value="Unassembled WGS sequence"/>
</dbReference>
<protein>
    <submittedName>
        <fullName evidence="1">DNA-binding MarR family transcriptional regulator</fullName>
    </submittedName>
</protein>
<dbReference type="EMBL" id="QLMJ01000015">
    <property type="protein sequence ID" value="RAK31351.1"/>
    <property type="molecule type" value="Genomic_DNA"/>
</dbReference>
<name>A0A327Z4W0_9ACTN</name>
<sequence length="138" mass="15307">MNDPVVEPAAYWAGKAHAALTAFTRARQAELGLTHTQFCLLCALTDDDGQTISELGRAFGEQRPGSDDLAAEAELLLDQKRIKVDRHGRLWITTAGREACDHLRQHLPEITARIHHGIPDADYQQALSVLQQMIRNVS</sequence>
<comment type="caution">
    <text evidence="1">The sequence shown here is derived from an EMBL/GenBank/DDBJ whole genome shotgun (WGS) entry which is preliminary data.</text>
</comment>
<proteinExistence type="predicted"/>
<accession>A0A327Z4W0</accession>
<reference evidence="1 2" key="1">
    <citation type="submission" date="2018-06" db="EMBL/GenBank/DDBJ databases">
        <title>Genomic Encyclopedia of Type Strains, Phase III (KMG-III): the genomes of soil and plant-associated and newly described type strains.</title>
        <authorList>
            <person name="Whitman W."/>
        </authorList>
    </citation>
    <scope>NUCLEOTIDE SEQUENCE [LARGE SCALE GENOMIC DNA]</scope>
    <source>
        <strain evidence="1 2">CGMCC 4.7090</strain>
    </source>
</reference>
<evidence type="ECO:0000313" key="1">
    <source>
        <dbReference type="EMBL" id="RAK31351.1"/>
    </source>
</evidence>
<dbReference type="AlphaFoldDB" id="A0A327Z4W0"/>
<dbReference type="GO" id="GO:0003677">
    <property type="term" value="F:DNA binding"/>
    <property type="evidence" value="ECO:0007669"/>
    <property type="project" value="UniProtKB-KW"/>
</dbReference>
<keyword evidence="2" id="KW-1185">Reference proteome</keyword>